<keyword evidence="8" id="KW-0132">Cell division</keyword>
<evidence type="ECO:0000313" key="23">
    <source>
        <dbReference type="Proteomes" id="UP000265200"/>
    </source>
</evidence>
<reference evidence="22" key="3">
    <citation type="submission" date="2025-08" db="UniProtKB">
        <authorList>
            <consortium name="Ensembl"/>
        </authorList>
    </citation>
    <scope>IDENTIFICATION</scope>
    <source>
        <strain evidence="22">HSOK</strain>
    </source>
</reference>
<sequence length="114" mass="12448">MEDFHNGNEGSFNSEETDGIVKECIENVVGGDDYSANLVNKWTAGIVERCLAQLVKQGKPYKYIVTCAVMQKTGAGLHTANSCYWDTAMDGLVQRLGPVPNDADVHTKVVLLWG</sequence>
<evidence type="ECO:0000256" key="2">
    <source>
        <dbReference type="ARBA" id="ARBA00004245"/>
    </source>
</evidence>
<evidence type="ECO:0000256" key="10">
    <source>
        <dbReference type="ARBA" id="ARBA00022776"/>
    </source>
</evidence>
<evidence type="ECO:0000256" key="13">
    <source>
        <dbReference type="ARBA" id="ARBA00023074"/>
    </source>
</evidence>
<keyword evidence="15" id="KW-0206">Cytoskeleton</keyword>
<evidence type="ECO:0000256" key="9">
    <source>
        <dbReference type="ARBA" id="ARBA00022701"/>
    </source>
</evidence>
<keyword evidence="13" id="KW-0944">Nitration</keyword>
<dbReference type="GO" id="GO:0005874">
    <property type="term" value="C:microtubule"/>
    <property type="evidence" value="ECO:0007669"/>
    <property type="project" value="UniProtKB-KW"/>
</dbReference>
<evidence type="ECO:0000256" key="7">
    <source>
        <dbReference type="ARBA" id="ARBA00022490"/>
    </source>
</evidence>
<dbReference type="Ensembl" id="ENSORLT00015002540.1">
    <property type="protein sequence ID" value="ENSORLP00015007426.1"/>
    <property type="gene ID" value="ENSORLG00015008236.1"/>
</dbReference>
<evidence type="ECO:0000256" key="14">
    <source>
        <dbReference type="ARBA" id="ARBA00023175"/>
    </source>
</evidence>
<keyword evidence="16" id="KW-0539">Nucleus</keyword>
<evidence type="ECO:0000256" key="16">
    <source>
        <dbReference type="ARBA" id="ARBA00023242"/>
    </source>
</evidence>
<evidence type="ECO:0000256" key="3">
    <source>
        <dbReference type="ARBA" id="ARBA00004629"/>
    </source>
</evidence>
<organism evidence="22 23">
    <name type="scientific">Oryzias latipes</name>
    <name type="common">Japanese rice fish</name>
    <name type="synonym">Japanese killifish</name>
    <dbReference type="NCBI Taxonomy" id="8090"/>
    <lineage>
        <taxon>Eukaryota</taxon>
        <taxon>Metazoa</taxon>
        <taxon>Chordata</taxon>
        <taxon>Craniata</taxon>
        <taxon>Vertebrata</taxon>
        <taxon>Euteleostomi</taxon>
        <taxon>Actinopterygii</taxon>
        <taxon>Neopterygii</taxon>
        <taxon>Teleostei</taxon>
        <taxon>Neoteleostei</taxon>
        <taxon>Acanthomorphata</taxon>
        <taxon>Ovalentaria</taxon>
        <taxon>Atherinomorphae</taxon>
        <taxon>Beloniformes</taxon>
        <taxon>Adrianichthyidae</taxon>
        <taxon>Oryziinae</taxon>
        <taxon>Oryzias</taxon>
    </lineage>
</organism>
<dbReference type="Gene3D" id="3.30.1140.40">
    <property type="entry name" value="Tctex-1"/>
    <property type="match status" value="1"/>
</dbReference>
<dbReference type="GO" id="GO:0030286">
    <property type="term" value="C:dynein complex"/>
    <property type="evidence" value="ECO:0007669"/>
    <property type="project" value="UniProtKB-KW"/>
</dbReference>
<comment type="subcellular location">
    <subcellularLocation>
        <location evidence="3">Chromosome</location>
        <location evidence="3">Centromere</location>
        <location evidence="3">Kinetochore</location>
    </subcellularLocation>
    <subcellularLocation>
        <location evidence="2">Cytoplasm</location>
        <location evidence="2">Cytoskeleton</location>
    </subcellularLocation>
    <subcellularLocation>
        <location evidence="1">Nucleus</location>
    </subcellularLocation>
</comment>
<evidence type="ECO:0000256" key="19">
    <source>
        <dbReference type="ARBA" id="ARBA00037393"/>
    </source>
</evidence>
<keyword evidence="7" id="KW-0963">Cytoplasm</keyword>
<dbReference type="Pfam" id="PF03645">
    <property type="entry name" value="Tctex-1"/>
    <property type="match status" value="1"/>
</dbReference>
<reference evidence="22" key="4">
    <citation type="submission" date="2025-09" db="UniProtKB">
        <authorList>
            <consortium name="Ensembl"/>
        </authorList>
    </citation>
    <scope>IDENTIFICATION</scope>
    <source>
        <strain evidence="22">HSOK</strain>
    </source>
</reference>
<keyword evidence="5" id="KW-0813">Transport</keyword>
<dbReference type="PANTHER" id="PTHR21255">
    <property type="entry name" value="T-COMPLEX-ASSOCIATED-TESTIS-EXPRESSED 1/ DYNEIN LIGHT CHAIN"/>
    <property type="match status" value="1"/>
</dbReference>
<evidence type="ECO:0000256" key="1">
    <source>
        <dbReference type="ARBA" id="ARBA00004123"/>
    </source>
</evidence>
<proteinExistence type="inferred from homology"/>
<dbReference type="InterPro" id="IPR038586">
    <property type="entry name" value="Tctex-1-like_sf"/>
</dbReference>
<comment type="subunit">
    <text evidence="21">Homodimer. The cytoplasmic dynein 1 complex consists of two catalytic heavy chains (HCs) and a number of non-catalytic subunits presented by intermediate chains (ICs), light intermediate chains (LICs) and light chains (LCs); the composition seems to vary in respect to the IC, LIC and LC composition. The heavy chain homodimer serves as a scaffold for the probable homodimeric assembly of the respective non-catalytic subunits. The ICs and LICs bind directly to the HC dimer and the LCs assemble on the IC dimer. DYNLT1 and DYNLT3 compete for association with dynein IC (DYNC1I1 or DYNC1I2). Self-associates. Interacts with DYNC1I1 and DYNC1I2. Interacts with BUB3. Interacts with SATB1 in nucleus to form complex with matrix attachment regions (MARs) of DNA.</text>
</comment>
<keyword evidence="9" id="KW-0493">Microtubule</keyword>
<evidence type="ECO:0000256" key="5">
    <source>
        <dbReference type="ARBA" id="ARBA00022448"/>
    </source>
</evidence>
<dbReference type="AlphaFoldDB" id="A0A3P9HI04"/>
<evidence type="ECO:0000256" key="8">
    <source>
        <dbReference type="ARBA" id="ARBA00022618"/>
    </source>
</evidence>
<evidence type="ECO:0000256" key="15">
    <source>
        <dbReference type="ARBA" id="ARBA00023212"/>
    </source>
</evidence>
<keyword evidence="11" id="KW-0995">Kinetochore</keyword>
<keyword evidence="6" id="KW-0158">Chromosome</keyword>
<keyword evidence="10" id="KW-0498">Mitosis</keyword>
<reference evidence="22 23" key="2">
    <citation type="submission" date="2017-04" db="EMBL/GenBank/DDBJ databases">
        <title>CpG methylation of centromeres and impact of large insertions on vertebrate speciation.</title>
        <authorList>
            <person name="Ichikawa K."/>
            <person name="Yoshimura J."/>
            <person name="Morishita S."/>
        </authorList>
    </citation>
    <scope>NUCLEOTIDE SEQUENCE</scope>
    <source>
        <strain evidence="22 23">HSOK</strain>
    </source>
</reference>
<keyword evidence="12" id="KW-0243">Dynein</keyword>
<evidence type="ECO:0000256" key="12">
    <source>
        <dbReference type="ARBA" id="ARBA00023017"/>
    </source>
</evidence>
<dbReference type="PANTHER" id="PTHR21255:SF20">
    <property type="entry name" value="DYNEIN LIGHT CHAIN TCTEX-TYPE 3"/>
    <property type="match status" value="1"/>
</dbReference>
<comment type="similarity">
    <text evidence="4">Belongs to the dynein light chain Tctex-type family.</text>
</comment>
<evidence type="ECO:0000256" key="11">
    <source>
        <dbReference type="ARBA" id="ARBA00022838"/>
    </source>
</evidence>
<reference key="1">
    <citation type="journal article" date="2007" name="Nature">
        <title>The medaka draft genome and insights into vertebrate genome evolution.</title>
        <authorList>
            <person name="Kasahara M."/>
            <person name="Naruse K."/>
            <person name="Sasaki S."/>
            <person name="Nakatani Y."/>
            <person name="Qu W."/>
            <person name="Ahsan B."/>
            <person name="Yamada T."/>
            <person name="Nagayasu Y."/>
            <person name="Doi K."/>
            <person name="Kasai Y."/>
            <person name="Jindo T."/>
            <person name="Kobayashi D."/>
            <person name="Shimada A."/>
            <person name="Toyoda A."/>
            <person name="Kuroki Y."/>
            <person name="Fujiyama A."/>
            <person name="Sasaki T."/>
            <person name="Shimizu A."/>
            <person name="Asakawa S."/>
            <person name="Shimizu N."/>
            <person name="Hashimoto S."/>
            <person name="Yang J."/>
            <person name="Lee Y."/>
            <person name="Matsushima K."/>
            <person name="Sugano S."/>
            <person name="Sakaizumi M."/>
            <person name="Narita T."/>
            <person name="Ohishi K."/>
            <person name="Haga S."/>
            <person name="Ohta F."/>
            <person name="Nomoto H."/>
            <person name="Nogata K."/>
            <person name="Morishita T."/>
            <person name="Endo T."/>
            <person name="Shin-I T."/>
            <person name="Takeda H."/>
            <person name="Morishita S."/>
            <person name="Kohara Y."/>
        </authorList>
    </citation>
    <scope>NUCLEOTIDE SEQUENCE [LARGE SCALE GENOMIC DNA]</scope>
    <source>
        <strain>Hd-rR</strain>
    </source>
</reference>
<name>A0A3P9HI04_ORYLA</name>
<evidence type="ECO:0000256" key="20">
    <source>
        <dbReference type="ARBA" id="ARBA00039901"/>
    </source>
</evidence>
<evidence type="ECO:0000313" key="22">
    <source>
        <dbReference type="Ensembl" id="ENSORLP00015007426.1"/>
    </source>
</evidence>
<evidence type="ECO:0000256" key="21">
    <source>
        <dbReference type="ARBA" id="ARBA00046439"/>
    </source>
</evidence>
<evidence type="ECO:0000256" key="6">
    <source>
        <dbReference type="ARBA" id="ARBA00022454"/>
    </source>
</evidence>
<accession>A0A3P9HI04</accession>
<evidence type="ECO:0000256" key="18">
    <source>
        <dbReference type="ARBA" id="ARBA00023328"/>
    </source>
</evidence>
<dbReference type="InterPro" id="IPR005334">
    <property type="entry name" value="Tctex-1-like"/>
</dbReference>
<dbReference type="Proteomes" id="UP000265200">
    <property type="component" value="Chromosome 2"/>
</dbReference>
<protein>
    <recommendedName>
        <fullName evidence="20">Dynein light chain Tctex-type 3</fullName>
    </recommendedName>
</protein>
<keyword evidence="14" id="KW-0505">Motor protein</keyword>
<dbReference type="GO" id="GO:0000776">
    <property type="term" value="C:kinetochore"/>
    <property type="evidence" value="ECO:0007669"/>
    <property type="project" value="UniProtKB-KW"/>
</dbReference>
<keyword evidence="18" id="KW-0137">Centromere</keyword>
<comment type="function">
    <text evidence="19">Acts as one of several non-catalytic accessory components of the cytoplasmic dynein 1 complex that are thought to be involved in linking dynein to cargos and to adapter proteins that regulate dynein function. Cytoplasmic dynein 1 acts as a motor for the intracellular retrograde motility of vesicles and organelles along microtubules. Probably binds BUB3 as part of transport cargo. Required for the efficient progression through mitosis.</text>
</comment>
<evidence type="ECO:0000256" key="17">
    <source>
        <dbReference type="ARBA" id="ARBA00023306"/>
    </source>
</evidence>
<keyword evidence="17" id="KW-0131">Cell cycle</keyword>
<dbReference type="GO" id="GO:0005634">
    <property type="term" value="C:nucleus"/>
    <property type="evidence" value="ECO:0007669"/>
    <property type="project" value="UniProtKB-SubCell"/>
</dbReference>
<evidence type="ECO:0000256" key="4">
    <source>
        <dbReference type="ARBA" id="ARBA00005361"/>
    </source>
</evidence>
<dbReference type="GO" id="GO:0051301">
    <property type="term" value="P:cell division"/>
    <property type="evidence" value="ECO:0007669"/>
    <property type="project" value="UniProtKB-KW"/>
</dbReference>